<evidence type="ECO:0000256" key="4">
    <source>
        <dbReference type="ARBA" id="ARBA00015368"/>
    </source>
</evidence>
<gene>
    <name evidence="13" type="ORF">KGF56_000311</name>
</gene>
<keyword evidence="7" id="KW-0999">Mitochondrion inner membrane</keyword>
<accession>A0AAI9T188</accession>
<protein>
    <recommendedName>
        <fullName evidence="4">Cytochrome c oxidase assembly protein COX16, mitochondrial</fullName>
    </recommendedName>
    <alternativeName>
        <fullName evidence="5">Cytochrome c oxidase assembly protein cox16, mitochondrial</fullName>
    </alternativeName>
</protein>
<dbReference type="GO" id="GO:0005743">
    <property type="term" value="C:mitochondrial inner membrane"/>
    <property type="evidence" value="ECO:0007669"/>
    <property type="project" value="UniProtKB-SubCell"/>
</dbReference>
<feature type="compositionally biased region" description="Basic and acidic residues" evidence="11">
    <location>
        <begin position="131"/>
        <end position="166"/>
    </location>
</feature>
<dbReference type="EMBL" id="JAHUZD010000019">
    <property type="protein sequence ID" value="KAI3407018.1"/>
    <property type="molecule type" value="Genomic_DNA"/>
</dbReference>
<comment type="subcellular location">
    <subcellularLocation>
        <location evidence="2">Mitochondrion inner membrane</location>
        <topology evidence="2">Single-pass membrane protein</topology>
    </subcellularLocation>
</comment>
<evidence type="ECO:0000256" key="10">
    <source>
        <dbReference type="ARBA" id="ARBA00023136"/>
    </source>
</evidence>
<evidence type="ECO:0000256" key="3">
    <source>
        <dbReference type="ARBA" id="ARBA00008370"/>
    </source>
</evidence>
<comment type="similarity">
    <text evidence="3">Belongs to the COX16 family.</text>
</comment>
<dbReference type="PANTHER" id="PTHR17130:SF14">
    <property type="entry name" value="CYTOCHROME C OXIDASE ASSEMBLY PROTEIN COX16 HOMOLOG, MITOCHONDRIAL"/>
    <property type="match status" value="1"/>
</dbReference>
<evidence type="ECO:0000256" key="5">
    <source>
        <dbReference type="ARBA" id="ARBA00019222"/>
    </source>
</evidence>
<keyword evidence="8 12" id="KW-1133">Transmembrane helix</keyword>
<dbReference type="RefSeq" id="XP_049182763.1">
    <property type="nucleotide sequence ID" value="XM_049324392.1"/>
</dbReference>
<dbReference type="Proteomes" id="UP001202479">
    <property type="component" value="Unassembled WGS sequence"/>
</dbReference>
<keyword evidence="14" id="KW-1185">Reference proteome</keyword>
<feature type="transmembrane region" description="Helical" evidence="12">
    <location>
        <begin position="35"/>
        <end position="53"/>
    </location>
</feature>
<reference evidence="13" key="1">
    <citation type="journal article" date="2022" name="DNA Res.">
        <title>Genome analysis of five recently described species of the CUG-Ser clade uncovers Candida theae as a new hybrid lineage with pathogenic potential in the Candida parapsilosis species complex.</title>
        <authorList>
            <person name="Mixao V."/>
            <person name="Del Olmo V."/>
            <person name="Hegedusova E."/>
            <person name="Saus E."/>
            <person name="Pryszcz L."/>
            <person name="Cillingova A."/>
            <person name="Nosek J."/>
            <person name="Gabaldon T."/>
        </authorList>
    </citation>
    <scope>NUCLEOTIDE SEQUENCE</scope>
    <source>
        <strain evidence="13">CBS 10844</strain>
    </source>
</reference>
<evidence type="ECO:0000256" key="9">
    <source>
        <dbReference type="ARBA" id="ARBA00023128"/>
    </source>
</evidence>
<proteinExistence type="inferred from homology"/>
<evidence type="ECO:0000256" key="6">
    <source>
        <dbReference type="ARBA" id="ARBA00022692"/>
    </source>
</evidence>
<comment type="function">
    <text evidence="1">Required for the assembly of the mitochondrial respiratory chain complex IV (CIV), also known as cytochrome c oxidase. May participate in merging the COX1 and COX2 assembly lines.</text>
</comment>
<keyword evidence="9" id="KW-0496">Mitochondrion</keyword>
<evidence type="ECO:0000256" key="12">
    <source>
        <dbReference type="SAM" id="Phobius"/>
    </source>
</evidence>
<sequence length="174" mass="20274">MARFGAQIYRSAKEQAAFDKTIAGKYSKLVKKNHFLYLGLPFLLSIVAGSIYLQKFTSIKWERYDEKHQQLGEEEMMDMIENKRKFDKKQDFYRLQGLLTDHLEKEVQQDYEIVRVQRKKEDEPVCFVQGKEPEKTSETEGTREEASGREGTREEASEREGTREEAGETGCTSQ</sequence>
<organism evidence="13 14">
    <name type="scientific">Candida oxycetoniae</name>
    <dbReference type="NCBI Taxonomy" id="497107"/>
    <lineage>
        <taxon>Eukaryota</taxon>
        <taxon>Fungi</taxon>
        <taxon>Dikarya</taxon>
        <taxon>Ascomycota</taxon>
        <taxon>Saccharomycotina</taxon>
        <taxon>Pichiomycetes</taxon>
        <taxon>Debaryomycetaceae</taxon>
        <taxon>Candida/Lodderomyces clade</taxon>
        <taxon>Candida</taxon>
    </lineage>
</organism>
<name>A0AAI9T188_9ASCO</name>
<evidence type="ECO:0000256" key="2">
    <source>
        <dbReference type="ARBA" id="ARBA00004434"/>
    </source>
</evidence>
<evidence type="ECO:0000313" key="14">
    <source>
        <dbReference type="Proteomes" id="UP001202479"/>
    </source>
</evidence>
<dbReference type="Pfam" id="PF14138">
    <property type="entry name" value="COX16"/>
    <property type="match status" value="1"/>
</dbReference>
<evidence type="ECO:0000256" key="8">
    <source>
        <dbReference type="ARBA" id="ARBA00022989"/>
    </source>
</evidence>
<evidence type="ECO:0000256" key="11">
    <source>
        <dbReference type="SAM" id="MobiDB-lite"/>
    </source>
</evidence>
<dbReference type="GeneID" id="73377928"/>
<keyword evidence="10 12" id="KW-0472">Membrane</keyword>
<dbReference type="PANTHER" id="PTHR17130">
    <property type="entry name" value="MITOCHONDRIAL OUTER MEMBRANE PROTEIN 25"/>
    <property type="match status" value="1"/>
</dbReference>
<dbReference type="InterPro" id="IPR020164">
    <property type="entry name" value="Cyt_c_Oxase_assmbl_COX16"/>
</dbReference>
<keyword evidence="6 12" id="KW-0812">Transmembrane</keyword>
<evidence type="ECO:0000256" key="7">
    <source>
        <dbReference type="ARBA" id="ARBA00022792"/>
    </source>
</evidence>
<feature type="region of interest" description="Disordered" evidence="11">
    <location>
        <begin position="125"/>
        <end position="174"/>
    </location>
</feature>
<comment type="caution">
    <text evidence="13">The sequence shown here is derived from an EMBL/GenBank/DDBJ whole genome shotgun (WGS) entry which is preliminary data.</text>
</comment>
<evidence type="ECO:0000256" key="1">
    <source>
        <dbReference type="ARBA" id="ARBA00002490"/>
    </source>
</evidence>
<evidence type="ECO:0000313" key="13">
    <source>
        <dbReference type="EMBL" id="KAI3407018.1"/>
    </source>
</evidence>
<dbReference type="AlphaFoldDB" id="A0AAI9T188"/>
<dbReference type="GO" id="GO:0033617">
    <property type="term" value="P:mitochondrial respiratory chain complex IV assembly"/>
    <property type="evidence" value="ECO:0007669"/>
    <property type="project" value="TreeGrafter"/>
</dbReference>